<evidence type="ECO:0000313" key="2">
    <source>
        <dbReference type="EMBL" id="KIY60809.1"/>
    </source>
</evidence>
<evidence type="ECO:0000256" key="1">
    <source>
        <dbReference type="SAM" id="MobiDB-lite"/>
    </source>
</evidence>
<feature type="compositionally biased region" description="Gly residues" evidence="1">
    <location>
        <begin position="188"/>
        <end position="210"/>
    </location>
</feature>
<gene>
    <name evidence="2" type="ORF">CYLTODRAFT_447919</name>
</gene>
<name>A0A0D7ASJ9_9AGAR</name>
<dbReference type="AlphaFoldDB" id="A0A0D7ASJ9"/>
<accession>A0A0D7ASJ9</accession>
<feature type="region of interest" description="Disordered" evidence="1">
    <location>
        <begin position="117"/>
        <end position="216"/>
    </location>
</feature>
<feature type="non-terminal residue" evidence="2">
    <location>
        <position position="530"/>
    </location>
</feature>
<dbReference type="OrthoDB" id="2634326at2759"/>
<sequence length="530" mass="58283">MGAITNSFVDADRLHHCGIPVWYVYKASSPGHDSALIKTFLTNDEVQSLHNASGIPSRSQQMSVDSYNLMSRLQAPNSVPLWTGSAAHGDRYKVMGAILSLRQSPFEPFTLNSSGTSAVTAPFPPLPETSESTEPEASSSKRQADDEPETLRQPKRGRSSALEVPQASTSAPALPRALAVPSSSRGSRSGGRGRGSGRGRQVGKTTGKGTGNINRSPWDDVVYAPMPAAIVGWQKTLAVMRVKLNATGREGFQDAQGIPRLERAHRWPIAPDAAIFAGITKLETMSASFLAYCKLRDIIRFHADSVTDLFVRYHNIEPQAWRSILGFLILATKHENSQAANRQNAAFEELRKPMAQMGVEVSFDPQLLNTSPASWRGHSSLPSTFTQLPPEDVCREIIWEMNEINFRSDLLNLDQFLFAGFREENAPSPAERRATVLQRFPHFGQSVAPGDNRFADIGFASRDHNEKKAALCSLVEVMEEWKDSYSAPIGLARRASRLKGTQDAAVDEVDSLEVFAVGHYIRAFFGVFKR</sequence>
<feature type="compositionally biased region" description="Basic and acidic residues" evidence="1">
    <location>
        <begin position="142"/>
        <end position="152"/>
    </location>
</feature>
<evidence type="ECO:0000313" key="3">
    <source>
        <dbReference type="Proteomes" id="UP000054007"/>
    </source>
</evidence>
<reference evidence="2 3" key="1">
    <citation type="journal article" date="2015" name="Fungal Genet. Biol.">
        <title>Evolution of novel wood decay mechanisms in Agaricales revealed by the genome sequences of Fistulina hepatica and Cylindrobasidium torrendii.</title>
        <authorList>
            <person name="Floudas D."/>
            <person name="Held B.W."/>
            <person name="Riley R."/>
            <person name="Nagy L.G."/>
            <person name="Koehler G."/>
            <person name="Ransdell A.S."/>
            <person name="Younus H."/>
            <person name="Chow J."/>
            <person name="Chiniquy J."/>
            <person name="Lipzen A."/>
            <person name="Tritt A."/>
            <person name="Sun H."/>
            <person name="Haridas S."/>
            <person name="LaButti K."/>
            <person name="Ohm R.A."/>
            <person name="Kues U."/>
            <person name="Blanchette R.A."/>
            <person name="Grigoriev I.V."/>
            <person name="Minto R.E."/>
            <person name="Hibbett D.S."/>
        </authorList>
    </citation>
    <scope>NUCLEOTIDE SEQUENCE [LARGE SCALE GENOMIC DNA]</scope>
    <source>
        <strain evidence="2 3">FP15055 ss-10</strain>
    </source>
</reference>
<dbReference type="Proteomes" id="UP000054007">
    <property type="component" value="Unassembled WGS sequence"/>
</dbReference>
<organism evidence="2 3">
    <name type="scientific">Cylindrobasidium torrendii FP15055 ss-10</name>
    <dbReference type="NCBI Taxonomy" id="1314674"/>
    <lineage>
        <taxon>Eukaryota</taxon>
        <taxon>Fungi</taxon>
        <taxon>Dikarya</taxon>
        <taxon>Basidiomycota</taxon>
        <taxon>Agaricomycotina</taxon>
        <taxon>Agaricomycetes</taxon>
        <taxon>Agaricomycetidae</taxon>
        <taxon>Agaricales</taxon>
        <taxon>Marasmiineae</taxon>
        <taxon>Physalacriaceae</taxon>
        <taxon>Cylindrobasidium</taxon>
    </lineage>
</organism>
<keyword evidence="3" id="KW-1185">Reference proteome</keyword>
<proteinExistence type="predicted"/>
<protein>
    <submittedName>
        <fullName evidence="2">Uncharacterized protein</fullName>
    </submittedName>
</protein>
<dbReference type="EMBL" id="KN881237">
    <property type="protein sequence ID" value="KIY60809.1"/>
    <property type="molecule type" value="Genomic_DNA"/>
</dbReference>
<feature type="compositionally biased region" description="Low complexity" evidence="1">
    <location>
        <begin position="128"/>
        <end position="140"/>
    </location>
</feature>